<feature type="domain" description="Prephenate dehydratase" evidence="11">
    <location>
        <begin position="2"/>
        <end position="183"/>
    </location>
</feature>
<proteinExistence type="predicted"/>
<dbReference type="UniPathway" id="UPA00121">
    <property type="reaction ID" value="UER00345"/>
</dbReference>
<feature type="site" description="Essential for prephenate dehydratase activity" evidence="9">
    <location>
        <position position="176"/>
    </location>
</feature>
<dbReference type="InterPro" id="IPR008242">
    <property type="entry name" value="Chor_mutase/pphenate_deHydtase"/>
</dbReference>
<dbReference type="PROSITE" id="PS00858">
    <property type="entry name" value="PREPHENATE_DEHYDR_2"/>
    <property type="match status" value="1"/>
</dbReference>
<dbReference type="CDD" id="cd13632">
    <property type="entry name" value="PBP2_Aa-PDT_like"/>
    <property type="match status" value="1"/>
</dbReference>
<sequence length="308" mass="33059">MRYSFLGPRGTFTQQALNRICSEEDSIHIPALDSPRAIKMVRAGQADFAVVPIENSVEGGINATLDTLAADSDLLIYGEVLVDIAFTLAVRPGTTLEDITHICTHQAAWTQCRNWLGVHLPDVVHLPATSTAAGAAGLASDGEPGYQATLVSALAADQYGLEALREGVADNPDAVTRFVLIGRAGQLPPRTSSDKTTLMVQLPSDEAGALLNMLEQFKAHGVNLSRIESRPIGDSLGRYAFSIDAEGHLMDERIQSVLIGLHRVCPKVTFLGSYPSAAGRRIHPRPGTSDDDFLGARAWVDSLVERSH</sequence>
<dbReference type="PROSITE" id="PS00857">
    <property type="entry name" value="PREPHENATE_DEHYDR_1"/>
    <property type="match status" value="1"/>
</dbReference>
<reference evidence="13 14" key="1">
    <citation type="submission" date="2020-10" db="EMBL/GenBank/DDBJ databases">
        <title>Trueperella pecoris sp. nov. isolated from bovine and porcine specimens.</title>
        <authorList>
            <person name="Schoenecker L."/>
            <person name="Schnydrig P."/>
            <person name="Brodard I."/>
            <person name="Thomann A."/>
            <person name="Hemphill A."/>
            <person name="Rodriguez-Campos S."/>
            <person name="Perreten V."/>
            <person name="Jores J."/>
            <person name="Kittl S."/>
        </authorList>
    </citation>
    <scope>NUCLEOTIDE SEQUENCE [LARGE SCALE GENOMIC DNA]</scope>
    <source>
        <strain evidence="13 14">15A0121</strain>
    </source>
</reference>
<dbReference type="PANTHER" id="PTHR21022">
    <property type="entry name" value="PREPHENATE DEHYDRATASE P PROTEIN"/>
    <property type="match status" value="1"/>
</dbReference>
<evidence type="ECO:0000313" key="14">
    <source>
        <dbReference type="Proteomes" id="UP000595053"/>
    </source>
</evidence>
<evidence type="ECO:0000313" key="13">
    <source>
        <dbReference type="EMBL" id="QOR46705.1"/>
    </source>
</evidence>
<evidence type="ECO:0000256" key="3">
    <source>
        <dbReference type="ARBA" id="ARBA00021872"/>
    </source>
</evidence>
<dbReference type="Gene3D" id="3.30.70.260">
    <property type="match status" value="1"/>
</dbReference>
<dbReference type="GO" id="GO:0009094">
    <property type="term" value="P:L-phenylalanine biosynthetic process"/>
    <property type="evidence" value="ECO:0007669"/>
    <property type="project" value="UniProtKB-UniPathway"/>
</dbReference>
<evidence type="ECO:0000256" key="4">
    <source>
        <dbReference type="ARBA" id="ARBA00022605"/>
    </source>
</evidence>
<keyword evidence="14" id="KW-1185">Reference proteome</keyword>
<keyword evidence="5 10" id="KW-0057">Aromatic amino acid biosynthesis</keyword>
<dbReference type="Gene3D" id="3.40.190.10">
    <property type="entry name" value="Periplasmic binding protein-like II"/>
    <property type="match status" value="2"/>
</dbReference>
<evidence type="ECO:0000256" key="8">
    <source>
        <dbReference type="ARBA" id="ARBA00047848"/>
    </source>
</evidence>
<evidence type="ECO:0000256" key="10">
    <source>
        <dbReference type="RuleBase" id="RU361254"/>
    </source>
</evidence>
<evidence type="ECO:0000256" key="6">
    <source>
        <dbReference type="ARBA" id="ARBA00023222"/>
    </source>
</evidence>
<dbReference type="SUPFAM" id="SSF55021">
    <property type="entry name" value="ACT-like"/>
    <property type="match status" value="1"/>
</dbReference>
<accession>A0A7M1QZI1</accession>
<dbReference type="NCBIfam" id="NF008865">
    <property type="entry name" value="PRK11898.1"/>
    <property type="match status" value="1"/>
</dbReference>
<dbReference type="EC" id="4.2.1.51" evidence="2 10"/>
<evidence type="ECO:0000259" key="12">
    <source>
        <dbReference type="PROSITE" id="PS51671"/>
    </source>
</evidence>
<dbReference type="GO" id="GO:0005737">
    <property type="term" value="C:cytoplasm"/>
    <property type="evidence" value="ECO:0007669"/>
    <property type="project" value="TreeGrafter"/>
</dbReference>
<dbReference type="Proteomes" id="UP000595053">
    <property type="component" value="Chromosome"/>
</dbReference>
<keyword evidence="7 10" id="KW-0456">Lyase</keyword>
<dbReference type="InterPro" id="IPR018528">
    <property type="entry name" value="Preph_deHydtase_CS"/>
</dbReference>
<evidence type="ECO:0000256" key="7">
    <source>
        <dbReference type="ARBA" id="ARBA00023239"/>
    </source>
</evidence>
<dbReference type="InterPro" id="IPR001086">
    <property type="entry name" value="Preph_deHydtase"/>
</dbReference>
<evidence type="ECO:0000256" key="1">
    <source>
        <dbReference type="ARBA" id="ARBA00004741"/>
    </source>
</evidence>
<dbReference type="InterPro" id="IPR002912">
    <property type="entry name" value="ACT_dom"/>
</dbReference>
<comment type="catalytic activity">
    <reaction evidence="8 10">
        <text>prephenate + H(+) = 3-phenylpyruvate + CO2 + H2O</text>
        <dbReference type="Rhea" id="RHEA:21648"/>
        <dbReference type="ChEBI" id="CHEBI:15377"/>
        <dbReference type="ChEBI" id="CHEBI:15378"/>
        <dbReference type="ChEBI" id="CHEBI:16526"/>
        <dbReference type="ChEBI" id="CHEBI:18005"/>
        <dbReference type="ChEBI" id="CHEBI:29934"/>
        <dbReference type="EC" id="4.2.1.51"/>
    </reaction>
</comment>
<dbReference type="EMBL" id="CP063213">
    <property type="protein sequence ID" value="QOR46705.1"/>
    <property type="molecule type" value="Genomic_DNA"/>
</dbReference>
<dbReference type="FunFam" id="3.40.190.10:FF:000064">
    <property type="entry name" value="Prephenate dehydratase"/>
    <property type="match status" value="1"/>
</dbReference>
<dbReference type="FunFam" id="3.30.70.260:FF:000012">
    <property type="entry name" value="Prephenate dehydratase"/>
    <property type="match status" value="1"/>
</dbReference>
<dbReference type="PROSITE" id="PS51171">
    <property type="entry name" value="PREPHENATE_DEHYDR_3"/>
    <property type="match status" value="1"/>
</dbReference>
<dbReference type="SUPFAM" id="SSF53850">
    <property type="entry name" value="Periplasmic binding protein-like II"/>
    <property type="match status" value="1"/>
</dbReference>
<dbReference type="GO" id="GO:0004664">
    <property type="term" value="F:prephenate dehydratase activity"/>
    <property type="evidence" value="ECO:0007669"/>
    <property type="project" value="UniProtKB-UniRule"/>
</dbReference>
<name>A0A7M1QZI1_9ACTO</name>
<protein>
    <recommendedName>
        <fullName evidence="3 10">Prephenate dehydratase</fullName>
        <shortName evidence="10">PDT</shortName>
        <ecNumber evidence="2 10">4.2.1.51</ecNumber>
    </recommendedName>
</protein>
<gene>
    <name evidence="10 13" type="primary">pheA</name>
    <name evidence="13" type="ORF">INS88_10145</name>
</gene>
<keyword evidence="6 10" id="KW-0584">Phenylalanine biosynthesis</keyword>
<organism evidence="13 14">
    <name type="scientific">Trueperella pecoris</name>
    <dbReference type="NCBI Taxonomy" id="2733571"/>
    <lineage>
        <taxon>Bacteria</taxon>
        <taxon>Bacillati</taxon>
        <taxon>Actinomycetota</taxon>
        <taxon>Actinomycetes</taxon>
        <taxon>Actinomycetales</taxon>
        <taxon>Actinomycetaceae</taxon>
        <taxon>Trueperella</taxon>
    </lineage>
</organism>
<dbReference type="AlphaFoldDB" id="A0A7M1QZI1"/>
<dbReference type="PROSITE" id="PS51671">
    <property type="entry name" value="ACT"/>
    <property type="match status" value="1"/>
</dbReference>
<dbReference type="CDD" id="cd04905">
    <property type="entry name" value="ACT_CM-PDT"/>
    <property type="match status" value="1"/>
</dbReference>
<dbReference type="InterPro" id="IPR045865">
    <property type="entry name" value="ACT-like_dom_sf"/>
</dbReference>
<comment type="pathway">
    <text evidence="1 10">Amino-acid biosynthesis; L-phenylalanine biosynthesis; phenylpyruvate from prephenate: step 1/1.</text>
</comment>
<dbReference type="Pfam" id="PF00800">
    <property type="entry name" value="PDT"/>
    <property type="match status" value="1"/>
</dbReference>
<evidence type="ECO:0000256" key="5">
    <source>
        <dbReference type="ARBA" id="ARBA00023141"/>
    </source>
</evidence>
<keyword evidence="4 10" id="KW-0028">Amino-acid biosynthesis</keyword>
<dbReference type="PIRSF" id="PIRSF001500">
    <property type="entry name" value="Chor_mut_pdt_Ppr"/>
    <property type="match status" value="1"/>
</dbReference>
<dbReference type="PANTHER" id="PTHR21022:SF19">
    <property type="entry name" value="PREPHENATE DEHYDRATASE-RELATED"/>
    <property type="match status" value="1"/>
</dbReference>
<evidence type="ECO:0000256" key="2">
    <source>
        <dbReference type="ARBA" id="ARBA00013147"/>
    </source>
</evidence>
<evidence type="ECO:0000259" key="11">
    <source>
        <dbReference type="PROSITE" id="PS51171"/>
    </source>
</evidence>
<evidence type="ECO:0000256" key="9">
    <source>
        <dbReference type="PIRSR" id="PIRSR001500-2"/>
    </source>
</evidence>
<feature type="domain" description="ACT" evidence="12">
    <location>
        <begin position="198"/>
        <end position="275"/>
    </location>
</feature>